<dbReference type="EMBL" id="GECU01006037">
    <property type="protein sequence ID" value="JAT01670.1"/>
    <property type="molecule type" value="Transcribed_RNA"/>
</dbReference>
<reference evidence="2" key="1">
    <citation type="submission" date="2015-11" db="EMBL/GenBank/DDBJ databases">
        <title>De novo transcriptome assembly of four potential Pierce s Disease insect vectors from Arizona vineyards.</title>
        <authorList>
            <person name="Tassone E.E."/>
        </authorList>
    </citation>
    <scope>NUCLEOTIDE SEQUENCE</scope>
</reference>
<dbReference type="PANTHER" id="PTHR10773">
    <property type="entry name" value="DNA-DIRECTED RNA POLYMERASES I, II, AND III SUBUNIT RPABC2"/>
    <property type="match status" value="1"/>
</dbReference>
<feature type="region of interest" description="Disordered" evidence="1">
    <location>
        <begin position="45"/>
        <end position="69"/>
    </location>
</feature>
<protein>
    <submittedName>
        <fullName evidence="2">Uncharacterized protein</fullName>
    </submittedName>
</protein>
<organism evidence="2">
    <name type="scientific">Homalodisca liturata</name>
    <dbReference type="NCBI Taxonomy" id="320908"/>
    <lineage>
        <taxon>Eukaryota</taxon>
        <taxon>Metazoa</taxon>
        <taxon>Ecdysozoa</taxon>
        <taxon>Arthropoda</taxon>
        <taxon>Hexapoda</taxon>
        <taxon>Insecta</taxon>
        <taxon>Pterygota</taxon>
        <taxon>Neoptera</taxon>
        <taxon>Paraneoptera</taxon>
        <taxon>Hemiptera</taxon>
        <taxon>Auchenorrhyncha</taxon>
        <taxon>Membracoidea</taxon>
        <taxon>Cicadellidae</taxon>
        <taxon>Cicadellinae</taxon>
        <taxon>Proconiini</taxon>
        <taxon>Homalodisca</taxon>
    </lineage>
</organism>
<evidence type="ECO:0000313" key="2">
    <source>
        <dbReference type="EMBL" id="JAT01670.1"/>
    </source>
</evidence>
<accession>A0A1B6JR07</accession>
<dbReference type="PANTHER" id="PTHR10773:SF19">
    <property type="match status" value="1"/>
</dbReference>
<sequence length="477" mass="55549">KNNPQKKNSFSYFLHINNEKIRVCKQFFLQTILVSQKTIYNVHNNKDKSSEVPKSDERGKKTKDRTQKADKDILRKHIESFAKVESHYCRAKTAKEYLSPDLNISRMFDMYLEHCKELKVKPLSISMYRSIFNNEYNLDFLLPKSDRCDLCEEYSMSLKENRMTEELAAKYDDHMFNKTFMRNERKKDRESNEVVVCFDLQNVIALPRANVSCFFYKRKLNVYNLTAHCSKDKKGYCAFWHEALCGRSGNDIASAVVKIMEKISSAFPDVKDYILWSDSCVPQNRNSVISYAISLFMAKNKHIERVTMKYSTPGHSCIQEVDNVHSNIEKALKVTEVWSPVSLLRVIIASNKKSPYSVIQMLTNDFFDFQAQSKNLAYQDCPYTKVCQLQFCQSNLLSVKFKTSHDPLEPWNCINLVKKNKSNRSTGRATTTLPRILWGANVVRDRKKLPSDKIKDIKSMMKWMPTVDVDYLNTVLN</sequence>
<feature type="non-terminal residue" evidence="2">
    <location>
        <position position="1"/>
    </location>
</feature>
<evidence type="ECO:0000256" key="1">
    <source>
        <dbReference type="SAM" id="MobiDB-lite"/>
    </source>
</evidence>
<proteinExistence type="predicted"/>
<name>A0A1B6JR07_9HEMI</name>
<dbReference type="AlphaFoldDB" id="A0A1B6JR07"/>
<gene>
    <name evidence="2" type="ORF">g.9152</name>
</gene>